<name>A0ABU5HEJ0_9BACT</name>
<keyword evidence="1" id="KW-0472">Membrane</keyword>
<dbReference type="RefSeq" id="WP_321550492.1">
    <property type="nucleotide sequence ID" value="NZ_JAXIVS010000016.1"/>
</dbReference>
<protein>
    <submittedName>
        <fullName evidence="2">Uncharacterized protein</fullName>
    </submittedName>
</protein>
<accession>A0ABU5HEJ0</accession>
<keyword evidence="1" id="KW-0812">Transmembrane</keyword>
<feature type="transmembrane region" description="Helical" evidence="1">
    <location>
        <begin position="12"/>
        <end position="34"/>
    </location>
</feature>
<comment type="caution">
    <text evidence="2">The sequence shown here is derived from an EMBL/GenBank/DDBJ whole genome shotgun (WGS) entry which is preliminary data.</text>
</comment>
<sequence>MPLNRPSPRGSVLRILVWIVSIVLILGIAAAFGFDRMLRNKYEPAIGAFRKEVTEHVGFFCEQQTLLAKDAWFHEPRTEGDAGPLLNAWLAWDPQPEPPKDSPLTVPAHLPQKSADLKDWLTASIDVSTLDFDWMRKLRAYDRWDIARNTPTPLPAQINLPEAPLPYFGTLQLWTKFRLLHGLRTGQPVEAARDVRHLAWLSYRTDTLLGGAIARALLKLEREAYDAQSSPVPEWQPMSQEQLDRMTAVFMSSTAFSNIAAPVEVAKQARSCGAPAVSRCMALTESSFTFKYLQPLVGSSYDEAYSAFTQDLAKPTCATSLARTYWERGFTIEEHRTAGKLEEHAWLDSLPGTYAATHIAGILIAIGPPNLKHLKELRTKTDGAR</sequence>
<evidence type="ECO:0000256" key="1">
    <source>
        <dbReference type="SAM" id="Phobius"/>
    </source>
</evidence>
<dbReference type="EMBL" id="JAXIVS010000016">
    <property type="protein sequence ID" value="MDY7231776.1"/>
    <property type="molecule type" value="Genomic_DNA"/>
</dbReference>
<keyword evidence="1" id="KW-1133">Transmembrane helix</keyword>
<reference evidence="2 3" key="1">
    <citation type="submission" date="2023-12" db="EMBL/GenBank/DDBJ databases">
        <title>the genome sequence of Hyalangium sp. s54d21.</title>
        <authorList>
            <person name="Zhang X."/>
        </authorList>
    </citation>
    <scope>NUCLEOTIDE SEQUENCE [LARGE SCALE GENOMIC DNA]</scope>
    <source>
        <strain evidence="3">s54d21</strain>
    </source>
</reference>
<dbReference type="Proteomes" id="UP001291309">
    <property type="component" value="Unassembled WGS sequence"/>
</dbReference>
<organism evidence="2 3">
    <name type="scientific">Hyalangium rubrum</name>
    <dbReference type="NCBI Taxonomy" id="3103134"/>
    <lineage>
        <taxon>Bacteria</taxon>
        <taxon>Pseudomonadati</taxon>
        <taxon>Myxococcota</taxon>
        <taxon>Myxococcia</taxon>
        <taxon>Myxococcales</taxon>
        <taxon>Cystobacterineae</taxon>
        <taxon>Archangiaceae</taxon>
        <taxon>Hyalangium</taxon>
    </lineage>
</organism>
<gene>
    <name evidence="2" type="ORF">SYV04_35645</name>
</gene>
<evidence type="ECO:0000313" key="3">
    <source>
        <dbReference type="Proteomes" id="UP001291309"/>
    </source>
</evidence>
<proteinExistence type="predicted"/>
<evidence type="ECO:0000313" key="2">
    <source>
        <dbReference type="EMBL" id="MDY7231776.1"/>
    </source>
</evidence>
<keyword evidence="3" id="KW-1185">Reference proteome</keyword>